<dbReference type="InterPro" id="IPR013216">
    <property type="entry name" value="Methyltransf_11"/>
</dbReference>
<reference evidence="3" key="1">
    <citation type="journal article" date="2019" name="Int. J. Syst. Evol. Microbiol.">
        <title>The Global Catalogue of Microorganisms (GCM) 10K type strain sequencing project: providing services to taxonomists for standard genome sequencing and annotation.</title>
        <authorList>
            <consortium name="The Broad Institute Genomics Platform"/>
            <consortium name="The Broad Institute Genome Sequencing Center for Infectious Disease"/>
            <person name="Wu L."/>
            <person name="Ma J."/>
        </authorList>
    </citation>
    <scope>NUCLEOTIDE SEQUENCE [LARGE SCALE GENOMIC DNA]</scope>
    <source>
        <strain evidence="3">CCUG 66188</strain>
    </source>
</reference>
<keyword evidence="2" id="KW-0808">Transferase</keyword>
<protein>
    <submittedName>
        <fullName evidence="2">Class I SAM-dependent methyltransferase</fullName>
    </submittedName>
</protein>
<comment type="caution">
    <text evidence="2">The sequence shown here is derived from an EMBL/GenBank/DDBJ whole genome shotgun (WGS) entry which is preliminary data.</text>
</comment>
<dbReference type="GO" id="GO:0008168">
    <property type="term" value="F:methyltransferase activity"/>
    <property type="evidence" value="ECO:0007669"/>
    <property type="project" value="UniProtKB-KW"/>
</dbReference>
<dbReference type="InterPro" id="IPR029063">
    <property type="entry name" value="SAM-dependent_MTases_sf"/>
</dbReference>
<dbReference type="EMBL" id="JBHSGN010000050">
    <property type="protein sequence ID" value="MFC4673219.1"/>
    <property type="molecule type" value="Genomic_DNA"/>
</dbReference>
<evidence type="ECO:0000313" key="3">
    <source>
        <dbReference type="Proteomes" id="UP001596023"/>
    </source>
</evidence>
<dbReference type="RefSeq" id="WP_379994457.1">
    <property type="nucleotide sequence ID" value="NZ_JBHSGN010000050.1"/>
</dbReference>
<dbReference type="Pfam" id="PF08241">
    <property type="entry name" value="Methyltransf_11"/>
    <property type="match status" value="1"/>
</dbReference>
<organism evidence="2 3">
    <name type="scientific">Dysgonomonas termitidis</name>
    <dbReference type="NCBI Taxonomy" id="1516126"/>
    <lineage>
        <taxon>Bacteria</taxon>
        <taxon>Pseudomonadati</taxon>
        <taxon>Bacteroidota</taxon>
        <taxon>Bacteroidia</taxon>
        <taxon>Bacteroidales</taxon>
        <taxon>Dysgonomonadaceae</taxon>
        <taxon>Dysgonomonas</taxon>
    </lineage>
</organism>
<dbReference type="GO" id="GO:0032259">
    <property type="term" value="P:methylation"/>
    <property type="evidence" value="ECO:0007669"/>
    <property type="project" value="UniProtKB-KW"/>
</dbReference>
<proteinExistence type="predicted"/>
<feature type="domain" description="Methyltransferase type 11" evidence="1">
    <location>
        <begin position="43"/>
        <end position="132"/>
    </location>
</feature>
<accession>A0ABV9KT71</accession>
<keyword evidence="3" id="KW-1185">Reference proteome</keyword>
<evidence type="ECO:0000313" key="2">
    <source>
        <dbReference type="EMBL" id="MFC4673219.1"/>
    </source>
</evidence>
<gene>
    <name evidence="2" type="ORF">ACFO6W_05910</name>
</gene>
<sequence>MVEKYDNFIKIPFTTDNLDRYFIRSSIFNALKSSLPYFKGELLDVGCGQMPYRKYILENSKINKYIGLDIETAIVYNEAVKPDYTWDGKAMPFDDESYSTLMATEVLEHCPEPELILQEMKRVLKKDGFLFLTTPFLWPLHETPHDEYRYTPFALNRLLKDAGFNDIKIYAGGGWHASLAQMLGLWVRRSGLSPKKRNILSILLKPVIKYLLKKDTPSSHFRESLMITNLFVSAQK</sequence>
<name>A0ABV9KT71_9BACT</name>
<dbReference type="Gene3D" id="3.40.50.150">
    <property type="entry name" value="Vaccinia Virus protein VP39"/>
    <property type="match status" value="1"/>
</dbReference>
<dbReference type="Proteomes" id="UP001596023">
    <property type="component" value="Unassembled WGS sequence"/>
</dbReference>
<evidence type="ECO:0000259" key="1">
    <source>
        <dbReference type="Pfam" id="PF08241"/>
    </source>
</evidence>
<keyword evidence="2" id="KW-0489">Methyltransferase</keyword>
<dbReference type="SUPFAM" id="SSF53335">
    <property type="entry name" value="S-adenosyl-L-methionine-dependent methyltransferases"/>
    <property type="match status" value="1"/>
</dbReference>